<dbReference type="InterPro" id="IPR023696">
    <property type="entry name" value="Ureohydrolase_dom_sf"/>
</dbReference>
<dbReference type="GO" id="GO:0005737">
    <property type="term" value="C:cytoplasm"/>
    <property type="evidence" value="ECO:0007669"/>
    <property type="project" value="TreeGrafter"/>
</dbReference>
<keyword evidence="6 12" id="KW-0378">Hydrolase</keyword>
<accession>A0A4R1KZC5</accession>
<dbReference type="SUPFAM" id="SSF52768">
    <property type="entry name" value="Arginase/deacetylase"/>
    <property type="match status" value="1"/>
</dbReference>
<dbReference type="GO" id="GO:0000050">
    <property type="term" value="P:urea cycle"/>
    <property type="evidence" value="ECO:0007669"/>
    <property type="project" value="UniProtKB-UniPathway"/>
</dbReference>
<dbReference type="NCBIfam" id="TIGR01229">
    <property type="entry name" value="rocF_arginase"/>
    <property type="match status" value="1"/>
</dbReference>
<evidence type="ECO:0000256" key="8">
    <source>
        <dbReference type="ARBA" id="ARBA00047391"/>
    </source>
</evidence>
<evidence type="ECO:0000256" key="10">
    <source>
        <dbReference type="PIRSR" id="PIRSR036979-1"/>
    </source>
</evidence>
<dbReference type="UniPathway" id="UPA00158">
    <property type="reaction ID" value="UER00270"/>
</dbReference>
<comment type="caution">
    <text evidence="14">The sequence shown here is derived from an EMBL/GenBank/DDBJ whole genome shotgun (WGS) entry which is preliminary data.</text>
</comment>
<evidence type="ECO:0000256" key="5">
    <source>
        <dbReference type="ARBA" id="ARBA00022723"/>
    </source>
</evidence>
<feature type="binding site" evidence="10">
    <location>
        <position position="261"/>
    </location>
    <ligand>
        <name>Mn(2+)</name>
        <dbReference type="ChEBI" id="CHEBI:29035"/>
        <label>1</label>
    </ligand>
</feature>
<dbReference type="GO" id="GO:0004053">
    <property type="term" value="F:arginase activity"/>
    <property type="evidence" value="ECO:0007669"/>
    <property type="project" value="UniProtKB-UniRule"/>
</dbReference>
<evidence type="ECO:0000256" key="1">
    <source>
        <dbReference type="ARBA" id="ARBA00005098"/>
    </source>
</evidence>
<feature type="binding site" evidence="10">
    <location>
        <position position="158"/>
    </location>
    <ligand>
        <name>Mn(2+)</name>
        <dbReference type="ChEBI" id="CHEBI:29035"/>
        <label>1</label>
    </ligand>
</feature>
<dbReference type="EMBL" id="SMGK01000006">
    <property type="protein sequence ID" value="TCK70854.1"/>
    <property type="molecule type" value="Genomic_DNA"/>
</dbReference>
<evidence type="ECO:0000256" key="9">
    <source>
        <dbReference type="NCBIfam" id="TIGR01229"/>
    </source>
</evidence>
<evidence type="ECO:0000256" key="11">
    <source>
        <dbReference type="PROSITE-ProRule" id="PRU00742"/>
    </source>
</evidence>
<dbReference type="PIRSF" id="PIRSF036979">
    <property type="entry name" value="Arginase"/>
    <property type="match status" value="1"/>
</dbReference>
<dbReference type="Proteomes" id="UP000295210">
    <property type="component" value="Unassembled WGS sequence"/>
</dbReference>
<dbReference type="PROSITE" id="PS01053">
    <property type="entry name" value="ARGINASE_1"/>
    <property type="match status" value="1"/>
</dbReference>
<evidence type="ECO:0000256" key="13">
    <source>
        <dbReference type="RuleBase" id="RU361159"/>
    </source>
</evidence>
<protein>
    <recommendedName>
        <fullName evidence="3 9">Arginase</fullName>
        <ecNumber evidence="2 9">3.5.3.1</ecNumber>
    </recommendedName>
</protein>
<evidence type="ECO:0000313" key="14">
    <source>
        <dbReference type="EMBL" id="TCK70854.1"/>
    </source>
</evidence>
<dbReference type="InterPro" id="IPR014033">
    <property type="entry name" value="Arginase"/>
</dbReference>
<dbReference type="PROSITE" id="PS51409">
    <property type="entry name" value="ARGINASE_2"/>
    <property type="match status" value="1"/>
</dbReference>
<proteinExistence type="inferred from homology"/>
<evidence type="ECO:0000256" key="4">
    <source>
        <dbReference type="ARBA" id="ARBA00022503"/>
    </source>
</evidence>
<dbReference type="Gene3D" id="3.40.800.10">
    <property type="entry name" value="Ureohydrolase domain"/>
    <property type="match status" value="1"/>
</dbReference>
<evidence type="ECO:0000256" key="3">
    <source>
        <dbReference type="ARBA" id="ARBA00018123"/>
    </source>
</evidence>
<evidence type="ECO:0000313" key="15">
    <source>
        <dbReference type="Proteomes" id="UP000295210"/>
    </source>
</evidence>
<dbReference type="FunFam" id="3.40.800.10:FF:000012">
    <property type="entry name" value="Arginase"/>
    <property type="match status" value="1"/>
</dbReference>
<feature type="binding site" evidence="10">
    <location>
        <position position="129"/>
    </location>
    <ligand>
        <name>Mn(2+)</name>
        <dbReference type="ChEBI" id="CHEBI:29035"/>
        <label>1</label>
    </ligand>
</feature>
<comment type="similarity">
    <text evidence="11 12">Belongs to the arginase family.</text>
</comment>
<evidence type="ECO:0000256" key="7">
    <source>
        <dbReference type="ARBA" id="ARBA00023211"/>
    </source>
</evidence>
<dbReference type="GO" id="GO:0030145">
    <property type="term" value="F:manganese ion binding"/>
    <property type="evidence" value="ECO:0007669"/>
    <property type="project" value="TreeGrafter"/>
</dbReference>
<feature type="binding site" evidence="10">
    <location>
        <position position="160"/>
    </location>
    <ligand>
        <name>Mn(2+)</name>
        <dbReference type="ChEBI" id="CHEBI:29035"/>
        <label>1</label>
    </ligand>
</feature>
<dbReference type="AlphaFoldDB" id="A0A4R1KZC5"/>
<dbReference type="RefSeq" id="WP_243648302.1">
    <property type="nucleotide sequence ID" value="NZ_SMGK01000006.1"/>
</dbReference>
<dbReference type="GO" id="GO:0006525">
    <property type="term" value="P:arginine metabolic process"/>
    <property type="evidence" value="ECO:0007669"/>
    <property type="project" value="UniProtKB-KW"/>
</dbReference>
<dbReference type="EC" id="3.5.3.1" evidence="2 9"/>
<evidence type="ECO:0000256" key="6">
    <source>
        <dbReference type="ARBA" id="ARBA00022801"/>
    </source>
</evidence>
<dbReference type="InterPro" id="IPR020855">
    <property type="entry name" value="Ureohydrolase_Mn_BS"/>
</dbReference>
<reference evidence="14 15" key="1">
    <citation type="submission" date="2019-03" db="EMBL/GenBank/DDBJ databases">
        <title>Genomic Encyclopedia of Type Strains, Phase IV (KMG-IV): sequencing the most valuable type-strain genomes for metagenomic binning, comparative biology and taxonomic classification.</title>
        <authorList>
            <person name="Goeker M."/>
        </authorList>
    </citation>
    <scope>NUCLEOTIDE SEQUENCE [LARGE SCALE GENOMIC DNA]</scope>
    <source>
        <strain evidence="14 15">DSM 103428</strain>
    </source>
</reference>
<keyword evidence="7 10" id="KW-0464">Manganese</keyword>
<evidence type="ECO:0000256" key="12">
    <source>
        <dbReference type="RuleBase" id="RU003684"/>
    </source>
</evidence>
<dbReference type="PANTHER" id="PTHR43782:SF3">
    <property type="entry name" value="ARGINASE"/>
    <property type="match status" value="1"/>
</dbReference>
<dbReference type="InterPro" id="IPR006035">
    <property type="entry name" value="Ureohydrolase"/>
</dbReference>
<comment type="cofactor">
    <cofactor evidence="10 13">
        <name>Mn(2+)</name>
        <dbReference type="ChEBI" id="CHEBI:29035"/>
    </cofactor>
    <text evidence="10 13">Binds 2 manganese ions per subunit.</text>
</comment>
<dbReference type="PRINTS" id="PR00116">
    <property type="entry name" value="ARGINASE"/>
</dbReference>
<feature type="binding site" evidence="10">
    <location>
        <position position="263"/>
    </location>
    <ligand>
        <name>Mn(2+)</name>
        <dbReference type="ChEBI" id="CHEBI:29035"/>
        <label>1</label>
    </ligand>
</feature>
<name>A0A4R1KZC5_9BACT</name>
<dbReference type="PANTHER" id="PTHR43782">
    <property type="entry name" value="ARGINASE"/>
    <property type="match status" value="1"/>
</dbReference>
<sequence length="334" mass="35574">MSKASELLATEKAMTTGSAMGPFYSGVQSLPPRRIRLIGVPLDLGASRRGVDMGPSAVRVAGLEARLEALGHVVTDGGNISVAIAETKTVGEQNARYLKEITETCTKAAEMVVKTLEEGMTPVILGGDHSVAAGSVSGVAEFYRRQHQKIGLIWIDAHSDINTPASSPSGNVHGMPLAALLGLEPASLANIFGWSPKVAPENTVLVGVRDIDATEKENIKRAGVTEVYTMRDIDERGMRTVMEEALRAAGRGTAGYHVSLDMDWIDPEDAPGVGTPVRGGATYREAHLAMEIIADHGRMLSFEIVEVNPVIDEHNRTADLAVELISSAFGKKIL</sequence>
<dbReference type="CDD" id="cd09989">
    <property type="entry name" value="Arginase"/>
    <property type="match status" value="1"/>
</dbReference>
<dbReference type="Pfam" id="PF00491">
    <property type="entry name" value="Arginase"/>
    <property type="match status" value="1"/>
</dbReference>
<keyword evidence="5 10" id="KW-0479">Metal-binding</keyword>
<gene>
    <name evidence="14" type="ORF">C7378_3243</name>
</gene>
<comment type="catalytic activity">
    <reaction evidence="8 13">
        <text>L-arginine + H2O = urea + L-ornithine</text>
        <dbReference type="Rhea" id="RHEA:20569"/>
        <dbReference type="ChEBI" id="CHEBI:15377"/>
        <dbReference type="ChEBI" id="CHEBI:16199"/>
        <dbReference type="ChEBI" id="CHEBI:32682"/>
        <dbReference type="ChEBI" id="CHEBI:46911"/>
        <dbReference type="EC" id="3.5.3.1"/>
    </reaction>
</comment>
<keyword evidence="4 13" id="KW-0056">Arginine metabolism</keyword>
<feature type="binding site" evidence="10">
    <location>
        <position position="156"/>
    </location>
    <ligand>
        <name>Mn(2+)</name>
        <dbReference type="ChEBI" id="CHEBI:29035"/>
        <label>1</label>
    </ligand>
</feature>
<keyword evidence="15" id="KW-1185">Reference proteome</keyword>
<evidence type="ECO:0000256" key="2">
    <source>
        <dbReference type="ARBA" id="ARBA00012168"/>
    </source>
</evidence>
<comment type="pathway">
    <text evidence="1">Nitrogen metabolism; urea cycle; L-ornithine and urea from L-arginine: step 1/1.</text>
</comment>
<organism evidence="14 15">
    <name type="scientific">Acidipila rosea</name>
    <dbReference type="NCBI Taxonomy" id="768535"/>
    <lineage>
        <taxon>Bacteria</taxon>
        <taxon>Pseudomonadati</taxon>
        <taxon>Acidobacteriota</taxon>
        <taxon>Terriglobia</taxon>
        <taxon>Terriglobales</taxon>
        <taxon>Acidobacteriaceae</taxon>
        <taxon>Acidipila</taxon>
    </lineage>
</organism>